<gene>
    <name evidence="1" type="ordered locus">MTR_7g027090</name>
</gene>
<evidence type="ECO:0000313" key="1">
    <source>
        <dbReference type="EMBL" id="AES78306.2"/>
    </source>
</evidence>
<dbReference type="AlphaFoldDB" id="G7L156"/>
<evidence type="ECO:0000313" key="3">
    <source>
        <dbReference type="Proteomes" id="UP000002051"/>
    </source>
</evidence>
<keyword evidence="3" id="KW-1185">Reference proteome</keyword>
<accession>G7L156</accession>
<reference evidence="1 3" key="1">
    <citation type="journal article" date="2011" name="Nature">
        <title>The Medicago genome provides insight into the evolution of rhizobial symbioses.</title>
        <authorList>
            <person name="Young N.D."/>
            <person name="Debelle F."/>
            <person name="Oldroyd G.E."/>
            <person name="Geurts R."/>
            <person name="Cannon S.B."/>
            <person name="Udvardi M.K."/>
            <person name="Benedito V.A."/>
            <person name="Mayer K.F."/>
            <person name="Gouzy J."/>
            <person name="Schoof H."/>
            <person name="Van de Peer Y."/>
            <person name="Proost S."/>
            <person name="Cook D.R."/>
            <person name="Meyers B.C."/>
            <person name="Spannagl M."/>
            <person name="Cheung F."/>
            <person name="De Mita S."/>
            <person name="Krishnakumar V."/>
            <person name="Gundlach H."/>
            <person name="Zhou S."/>
            <person name="Mudge J."/>
            <person name="Bharti A.K."/>
            <person name="Murray J.D."/>
            <person name="Naoumkina M.A."/>
            <person name="Rosen B."/>
            <person name="Silverstein K.A."/>
            <person name="Tang H."/>
            <person name="Rombauts S."/>
            <person name="Zhao P.X."/>
            <person name="Zhou P."/>
            <person name="Barbe V."/>
            <person name="Bardou P."/>
            <person name="Bechner M."/>
            <person name="Bellec A."/>
            <person name="Berger A."/>
            <person name="Berges H."/>
            <person name="Bidwell S."/>
            <person name="Bisseling T."/>
            <person name="Choisne N."/>
            <person name="Couloux A."/>
            <person name="Denny R."/>
            <person name="Deshpande S."/>
            <person name="Dai X."/>
            <person name="Doyle J.J."/>
            <person name="Dudez A.M."/>
            <person name="Farmer A.D."/>
            <person name="Fouteau S."/>
            <person name="Franken C."/>
            <person name="Gibelin C."/>
            <person name="Gish J."/>
            <person name="Goldstein S."/>
            <person name="Gonzalez A.J."/>
            <person name="Green P.J."/>
            <person name="Hallab A."/>
            <person name="Hartog M."/>
            <person name="Hua A."/>
            <person name="Humphray S.J."/>
            <person name="Jeong D.H."/>
            <person name="Jing Y."/>
            <person name="Jocker A."/>
            <person name="Kenton S.M."/>
            <person name="Kim D.J."/>
            <person name="Klee K."/>
            <person name="Lai H."/>
            <person name="Lang C."/>
            <person name="Lin S."/>
            <person name="Macmil S.L."/>
            <person name="Magdelenat G."/>
            <person name="Matthews L."/>
            <person name="McCorrison J."/>
            <person name="Monaghan E.L."/>
            <person name="Mun J.H."/>
            <person name="Najar F.Z."/>
            <person name="Nicholson C."/>
            <person name="Noirot C."/>
            <person name="O'Bleness M."/>
            <person name="Paule C.R."/>
            <person name="Poulain J."/>
            <person name="Prion F."/>
            <person name="Qin B."/>
            <person name="Qu C."/>
            <person name="Retzel E.F."/>
            <person name="Riddle C."/>
            <person name="Sallet E."/>
            <person name="Samain S."/>
            <person name="Samson N."/>
            <person name="Sanders I."/>
            <person name="Saurat O."/>
            <person name="Scarpelli C."/>
            <person name="Schiex T."/>
            <person name="Segurens B."/>
            <person name="Severin A.J."/>
            <person name="Sherrier D.J."/>
            <person name="Shi R."/>
            <person name="Sims S."/>
            <person name="Singer S.R."/>
            <person name="Sinharoy S."/>
            <person name="Sterck L."/>
            <person name="Viollet A."/>
            <person name="Wang B.B."/>
            <person name="Wang K."/>
            <person name="Wang M."/>
            <person name="Wang X."/>
            <person name="Warfsmann J."/>
            <person name="Weissenbach J."/>
            <person name="White D.D."/>
            <person name="White J.D."/>
            <person name="Wiley G.B."/>
            <person name="Wincker P."/>
            <person name="Xing Y."/>
            <person name="Yang L."/>
            <person name="Yao Z."/>
            <person name="Ying F."/>
            <person name="Zhai J."/>
            <person name="Zhou L."/>
            <person name="Zuber A."/>
            <person name="Denarie J."/>
            <person name="Dixon R.A."/>
            <person name="May G.D."/>
            <person name="Schwartz D.C."/>
            <person name="Rogers J."/>
            <person name="Quetier F."/>
            <person name="Town C.D."/>
            <person name="Roe B.A."/>
        </authorList>
    </citation>
    <scope>NUCLEOTIDE SEQUENCE [LARGE SCALE GENOMIC DNA]</scope>
    <source>
        <strain evidence="1">A17</strain>
        <strain evidence="2 3">cv. Jemalong A17</strain>
    </source>
</reference>
<sequence length="173" mass="19683">MGDFNPILSHDEKEGGNFGSSQIISMFRDTVQNHNLSDFGFEECWLHDSGTLEAVTDAWEMEGDFMPDKSNDIVNDLCKWSKDHFGDVPNQIKITQEKLDNLNKQSHQEGDLFSTSHPERISEIVEVVKDRLSDSICNILEREFTENEVFLAANNLKPHVVPGPHGMPSLFYQ</sequence>
<proteinExistence type="predicted"/>
<accession>A0A0C3W3V7</accession>
<dbReference type="EMBL" id="CM001223">
    <property type="protein sequence ID" value="AES78306.2"/>
    <property type="molecule type" value="Genomic_DNA"/>
</dbReference>
<evidence type="ECO:0000313" key="2">
    <source>
        <dbReference type="EnsemblPlants" id="AES78306"/>
    </source>
</evidence>
<dbReference type="PaxDb" id="3880-AES78306"/>
<dbReference type="HOGENOM" id="CLU_1549900_0_0_1"/>
<reference evidence="2" key="3">
    <citation type="submission" date="2015-04" db="UniProtKB">
        <authorList>
            <consortium name="EnsemblPlants"/>
        </authorList>
    </citation>
    <scope>IDENTIFICATION</scope>
    <source>
        <strain evidence="2">cv. Jemalong A17</strain>
    </source>
</reference>
<reference evidence="1 3" key="2">
    <citation type="journal article" date="2014" name="BMC Genomics">
        <title>An improved genome release (version Mt4.0) for the model legume Medicago truncatula.</title>
        <authorList>
            <person name="Tang H."/>
            <person name="Krishnakumar V."/>
            <person name="Bidwell S."/>
            <person name="Rosen B."/>
            <person name="Chan A."/>
            <person name="Zhou S."/>
            <person name="Gentzbittel L."/>
            <person name="Childs K.L."/>
            <person name="Yandell M."/>
            <person name="Gundlach H."/>
            <person name="Mayer K.F."/>
            <person name="Schwartz D.C."/>
            <person name="Town C.D."/>
        </authorList>
    </citation>
    <scope>GENOME REANNOTATION</scope>
    <source>
        <strain evidence="2 3">cv. Jemalong A17</strain>
    </source>
</reference>
<protein>
    <submittedName>
        <fullName evidence="1 2">Uncharacterized protein</fullName>
    </submittedName>
</protein>
<name>G7L156_MEDTR</name>
<dbReference type="Proteomes" id="UP000002051">
    <property type="component" value="Unassembled WGS sequence"/>
</dbReference>
<dbReference type="EnsemblPlants" id="AES78306">
    <property type="protein sequence ID" value="AES78306"/>
    <property type="gene ID" value="MTR_7g027090"/>
</dbReference>
<organism evidence="1 3">
    <name type="scientific">Medicago truncatula</name>
    <name type="common">Barrel medic</name>
    <name type="synonym">Medicago tribuloides</name>
    <dbReference type="NCBI Taxonomy" id="3880"/>
    <lineage>
        <taxon>Eukaryota</taxon>
        <taxon>Viridiplantae</taxon>
        <taxon>Streptophyta</taxon>
        <taxon>Embryophyta</taxon>
        <taxon>Tracheophyta</taxon>
        <taxon>Spermatophyta</taxon>
        <taxon>Magnoliopsida</taxon>
        <taxon>eudicotyledons</taxon>
        <taxon>Gunneridae</taxon>
        <taxon>Pentapetalae</taxon>
        <taxon>rosids</taxon>
        <taxon>fabids</taxon>
        <taxon>Fabales</taxon>
        <taxon>Fabaceae</taxon>
        <taxon>Papilionoideae</taxon>
        <taxon>50 kb inversion clade</taxon>
        <taxon>NPAAA clade</taxon>
        <taxon>Hologalegina</taxon>
        <taxon>IRL clade</taxon>
        <taxon>Trifolieae</taxon>
        <taxon>Medicago</taxon>
    </lineage>
</organism>